<feature type="coiled-coil region" evidence="10">
    <location>
        <begin position="220"/>
        <end position="283"/>
    </location>
</feature>
<reference evidence="13 14" key="1">
    <citation type="submission" date="2018-08" db="EMBL/GenBank/DDBJ databases">
        <title>Thalassotalea euphylliae genome.</title>
        <authorList>
            <person name="Summers S."/>
            <person name="Rice S.A."/>
            <person name="Freckelton M.L."/>
            <person name="Nedved B.T."/>
            <person name="Hadfield M.G."/>
        </authorList>
    </citation>
    <scope>NUCLEOTIDE SEQUENCE [LARGE SCALE GENOMIC DNA]</scope>
    <source>
        <strain evidence="13 14">H1</strain>
    </source>
</reference>
<feature type="domain" description="AprE-like beta-barrel" evidence="12">
    <location>
        <begin position="332"/>
        <end position="421"/>
    </location>
</feature>
<accession>A0A3E0TRY6</accession>
<evidence type="ECO:0000256" key="2">
    <source>
        <dbReference type="ARBA" id="ARBA00009477"/>
    </source>
</evidence>
<evidence type="ECO:0000256" key="1">
    <source>
        <dbReference type="ARBA" id="ARBA00004377"/>
    </source>
</evidence>
<dbReference type="InterPro" id="IPR058982">
    <property type="entry name" value="Beta-barrel_AprE"/>
</dbReference>
<name>A0A3E0TRY6_9GAMM</name>
<proteinExistence type="inferred from homology"/>
<keyword evidence="4 9" id="KW-1003">Cell membrane</keyword>
<comment type="caution">
    <text evidence="13">The sequence shown here is derived from an EMBL/GenBank/DDBJ whole genome shotgun (WGS) entry which is preliminary data.</text>
</comment>
<gene>
    <name evidence="13" type="ORF">DXX93_13045</name>
</gene>
<keyword evidence="6 9" id="KW-0812">Transmembrane</keyword>
<organism evidence="13 14">
    <name type="scientific">Thalassotalea euphylliae</name>
    <dbReference type="NCBI Taxonomy" id="1655234"/>
    <lineage>
        <taxon>Bacteria</taxon>
        <taxon>Pseudomonadati</taxon>
        <taxon>Pseudomonadota</taxon>
        <taxon>Gammaproteobacteria</taxon>
        <taxon>Alteromonadales</taxon>
        <taxon>Colwelliaceae</taxon>
        <taxon>Thalassotalea</taxon>
    </lineage>
</organism>
<evidence type="ECO:0000313" key="13">
    <source>
        <dbReference type="EMBL" id="REL27401.1"/>
    </source>
</evidence>
<evidence type="ECO:0000259" key="12">
    <source>
        <dbReference type="Pfam" id="PF26002"/>
    </source>
</evidence>
<protein>
    <recommendedName>
        <fullName evidence="9">Membrane fusion protein (MFP) family protein</fullName>
    </recommendedName>
</protein>
<evidence type="ECO:0000256" key="8">
    <source>
        <dbReference type="ARBA" id="ARBA00023136"/>
    </source>
</evidence>
<evidence type="ECO:0000256" key="3">
    <source>
        <dbReference type="ARBA" id="ARBA00022448"/>
    </source>
</evidence>
<dbReference type="RefSeq" id="WP_116008481.1">
    <property type="nucleotide sequence ID" value="NZ_QUOU01000001.1"/>
</dbReference>
<dbReference type="PRINTS" id="PR01490">
    <property type="entry name" value="RTXTOXIND"/>
</dbReference>
<dbReference type="PANTHER" id="PTHR30386">
    <property type="entry name" value="MEMBRANE FUSION SUBUNIT OF EMRAB-TOLC MULTIDRUG EFFLUX PUMP"/>
    <property type="match status" value="1"/>
</dbReference>
<evidence type="ECO:0000259" key="11">
    <source>
        <dbReference type="Pfam" id="PF25994"/>
    </source>
</evidence>
<evidence type="ECO:0000256" key="7">
    <source>
        <dbReference type="ARBA" id="ARBA00022989"/>
    </source>
</evidence>
<feature type="transmembrane region" description="Helical" evidence="9">
    <location>
        <begin position="21"/>
        <end position="40"/>
    </location>
</feature>
<dbReference type="PANTHER" id="PTHR30386:SF17">
    <property type="entry name" value="ALKALINE PROTEASE SECRETION PROTEIN APRE"/>
    <property type="match status" value="1"/>
</dbReference>
<dbReference type="OrthoDB" id="9775513at2"/>
<keyword evidence="3 9" id="KW-0813">Transport</keyword>
<evidence type="ECO:0000256" key="6">
    <source>
        <dbReference type="ARBA" id="ARBA00022692"/>
    </source>
</evidence>
<evidence type="ECO:0000256" key="5">
    <source>
        <dbReference type="ARBA" id="ARBA00022519"/>
    </source>
</evidence>
<evidence type="ECO:0000313" key="14">
    <source>
        <dbReference type="Proteomes" id="UP000256478"/>
    </source>
</evidence>
<keyword evidence="7 9" id="KW-1133">Transmembrane helix</keyword>
<comment type="subcellular location">
    <subcellularLocation>
        <location evidence="1 9">Cell inner membrane</location>
        <topology evidence="1 9">Single-pass membrane protein</topology>
    </subcellularLocation>
</comment>
<dbReference type="Gene3D" id="2.40.30.170">
    <property type="match status" value="1"/>
</dbReference>
<dbReference type="GO" id="GO:0015031">
    <property type="term" value="P:protein transport"/>
    <property type="evidence" value="ECO:0007669"/>
    <property type="project" value="InterPro"/>
</dbReference>
<keyword evidence="5 9" id="KW-0997">Cell inner membrane</keyword>
<dbReference type="InterPro" id="IPR058781">
    <property type="entry name" value="HH_AprE-like"/>
</dbReference>
<evidence type="ECO:0000256" key="10">
    <source>
        <dbReference type="SAM" id="Coils"/>
    </source>
</evidence>
<dbReference type="GO" id="GO:0005886">
    <property type="term" value="C:plasma membrane"/>
    <property type="evidence" value="ECO:0007669"/>
    <property type="project" value="UniProtKB-SubCell"/>
</dbReference>
<dbReference type="NCBIfam" id="TIGR01843">
    <property type="entry name" value="type_I_hlyD"/>
    <property type="match status" value="1"/>
</dbReference>
<dbReference type="AlphaFoldDB" id="A0A3E0TRY6"/>
<dbReference type="Pfam" id="PF25994">
    <property type="entry name" value="HH_AprE"/>
    <property type="match status" value="1"/>
</dbReference>
<sequence length="444" mass="48748">MANAFQTTQVTSVNTSIKQPMLLGLVIIVVFVVGSALWAMTAPLASAIIASGQIKVDTNRKQIQHLDGGVVSEVLVKDGQQVAHGDVMVLLDPVQAESSLAVVRSALFAARVQRARLQAERDGADAPDFSWSSTTPTPESKVAQDKLGLMAAQKSLFAIRREVQTSQQQILAQQIDNLLTQIDGYQAQKQATDRQVTISSDELVNLRQLREQGLVDNGRLLELERNLAQLEGERGEFISLIAGARSSIDEKKLELIRLQRSFNEEVLADLQEVEQQIIDLQEREIAAAHTLQQMVVKAPVTGTVVGLNVHTIGGVVVPGQLLLEIVPADDKLIIEGQVTPADIDDVIVGQQARVKLSGFQQRTTPELQGRVKYVSADSMLDERTGITFFLVRVSVTTEELKKLDEQELIPGMPAEVFIQTGERTALEYLLQPLVDTIDRAWRES</sequence>
<dbReference type="EMBL" id="QUOU01000001">
    <property type="protein sequence ID" value="REL27401.1"/>
    <property type="molecule type" value="Genomic_DNA"/>
</dbReference>
<dbReference type="Pfam" id="PF26002">
    <property type="entry name" value="Beta-barrel_AprE"/>
    <property type="match status" value="1"/>
</dbReference>
<evidence type="ECO:0000256" key="4">
    <source>
        <dbReference type="ARBA" id="ARBA00022475"/>
    </source>
</evidence>
<dbReference type="InterPro" id="IPR010129">
    <property type="entry name" value="T1SS_HlyD"/>
</dbReference>
<keyword evidence="10" id="KW-0175">Coiled coil</keyword>
<evidence type="ECO:0000256" key="9">
    <source>
        <dbReference type="RuleBase" id="RU365093"/>
    </source>
</evidence>
<feature type="domain" description="AprE-like long alpha-helical hairpin" evidence="11">
    <location>
        <begin position="96"/>
        <end position="288"/>
    </location>
</feature>
<dbReference type="Proteomes" id="UP000256478">
    <property type="component" value="Unassembled WGS sequence"/>
</dbReference>
<keyword evidence="8 9" id="KW-0472">Membrane</keyword>
<dbReference type="InterPro" id="IPR050739">
    <property type="entry name" value="MFP"/>
</dbReference>
<comment type="similarity">
    <text evidence="2 9">Belongs to the membrane fusion protein (MFP) (TC 8.A.1) family.</text>
</comment>